<evidence type="ECO:0000256" key="1">
    <source>
        <dbReference type="SAM" id="MobiDB-lite"/>
    </source>
</evidence>
<comment type="caution">
    <text evidence="2">The sequence shown here is derived from an EMBL/GenBank/DDBJ whole genome shotgun (WGS) entry which is preliminary data.</text>
</comment>
<dbReference type="EMBL" id="JAHRIP010084759">
    <property type="protein sequence ID" value="MEQ2313550.1"/>
    <property type="molecule type" value="Genomic_DNA"/>
</dbReference>
<gene>
    <name evidence="2" type="ORF">AMECASPLE_003113</name>
</gene>
<protein>
    <submittedName>
        <fullName evidence="2">Uncharacterized protein</fullName>
    </submittedName>
</protein>
<keyword evidence="3" id="KW-1185">Reference proteome</keyword>
<evidence type="ECO:0000313" key="3">
    <source>
        <dbReference type="Proteomes" id="UP001469553"/>
    </source>
</evidence>
<dbReference type="Proteomes" id="UP001469553">
    <property type="component" value="Unassembled WGS sequence"/>
</dbReference>
<evidence type="ECO:0000313" key="2">
    <source>
        <dbReference type="EMBL" id="MEQ2313550.1"/>
    </source>
</evidence>
<feature type="region of interest" description="Disordered" evidence="1">
    <location>
        <begin position="1"/>
        <end position="21"/>
    </location>
</feature>
<organism evidence="2 3">
    <name type="scientific">Ameca splendens</name>
    <dbReference type="NCBI Taxonomy" id="208324"/>
    <lineage>
        <taxon>Eukaryota</taxon>
        <taxon>Metazoa</taxon>
        <taxon>Chordata</taxon>
        <taxon>Craniata</taxon>
        <taxon>Vertebrata</taxon>
        <taxon>Euteleostomi</taxon>
        <taxon>Actinopterygii</taxon>
        <taxon>Neopterygii</taxon>
        <taxon>Teleostei</taxon>
        <taxon>Neoteleostei</taxon>
        <taxon>Acanthomorphata</taxon>
        <taxon>Ovalentaria</taxon>
        <taxon>Atherinomorphae</taxon>
        <taxon>Cyprinodontiformes</taxon>
        <taxon>Goodeidae</taxon>
        <taxon>Ameca</taxon>
    </lineage>
</organism>
<accession>A0ABV1A6Y6</accession>
<reference evidence="2 3" key="1">
    <citation type="submission" date="2021-06" db="EMBL/GenBank/DDBJ databases">
        <authorList>
            <person name="Palmer J.M."/>
        </authorList>
    </citation>
    <scope>NUCLEOTIDE SEQUENCE [LARGE SCALE GENOMIC DNA]</scope>
    <source>
        <strain evidence="2 3">AS_MEX2019</strain>
        <tissue evidence="2">Muscle</tissue>
    </source>
</reference>
<sequence>MGSSIDMDAEKKVYSDSMSPTSPVIWSKLSRRWELNTSQAEGSARRSQQTLTMCLGLPNRLAFSSSNGSNSLPGGDQWTAQPLSPPKCFKTFRQRSEDVTTKSIIDLLPRVSRCQVH</sequence>
<name>A0ABV1A6Y6_9TELE</name>
<proteinExistence type="predicted"/>